<reference evidence="10 13" key="4">
    <citation type="submission" date="2020-12" db="EMBL/GenBank/DDBJ databases">
        <title>FDA dAtabase for Regulatory Grade micrObial Sequences (FDA-ARGOS): Supporting development and validation of Infectious Disease Dx tests.</title>
        <authorList>
            <person name="Sproer C."/>
            <person name="Gronow S."/>
            <person name="Severitt S."/>
            <person name="Schroder I."/>
            <person name="Tallon L."/>
            <person name="Sadzewicz L."/>
            <person name="Zhao X."/>
            <person name="Boylan J."/>
            <person name="Ott S."/>
            <person name="Bowen H."/>
            <person name="Vavikolanu K."/>
            <person name="Mehta A."/>
            <person name="Aluvathingal J."/>
            <person name="Nadendla S."/>
            <person name="Lowell S."/>
            <person name="Myers T."/>
            <person name="Yan Y."/>
            <person name="Sichtig H."/>
        </authorList>
    </citation>
    <scope>NUCLEOTIDE SEQUENCE [LARGE SCALE GENOMIC DNA]</scope>
    <source>
        <strain evidence="10 13">FDAARGOS_864</strain>
    </source>
</reference>
<reference evidence="11" key="1">
    <citation type="submission" date="2016-04" db="EMBL/GenBank/DDBJ databases">
        <authorList>
            <person name="Waterworth S."/>
            <person name="Matcher G."/>
        </authorList>
    </citation>
    <scope>NUCLEOTIDE SEQUENCE [LARGE SCALE GENOMIC DNA]</scope>
    <source>
        <strain evidence="11">RuSp02-3</strain>
    </source>
</reference>
<accession>A0A199P0N2</accession>
<dbReference type="PANTHER" id="PTHR43166:SF35">
    <property type="entry name" value="L-CYSTINE IMPORT ATP-BINDING PROTEIN TCYN"/>
    <property type="match status" value="1"/>
</dbReference>
<reference evidence="8" key="2">
    <citation type="submission" date="2016-04" db="EMBL/GenBank/DDBJ databases">
        <authorList>
            <person name="Evans L.H."/>
            <person name="Alamgir A."/>
            <person name="Owens N."/>
            <person name="Weber N.D."/>
            <person name="Virtaneva K."/>
            <person name="Barbian K."/>
            <person name="Babar A."/>
            <person name="Rosenke K."/>
        </authorList>
    </citation>
    <scope>NUCLEOTIDE SEQUENCE [LARGE SCALE GENOMIC DNA]</scope>
    <source>
        <strain evidence="8">RUTW2-3</strain>
    </source>
</reference>
<evidence type="ECO:0000259" key="7">
    <source>
        <dbReference type="PROSITE" id="PS50893"/>
    </source>
</evidence>
<evidence type="ECO:0000256" key="1">
    <source>
        <dbReference type="ARBA" id="ARBA00004202"/>
    </source>
</evidence>
<feature type="domain" description="ABC transporter" evidence="7">
    <location>
        <begin position="2"/>
        <end position="241"/>
    </location>
</feature>
<dbReference type="InterPro" id="IPR027417">
    <property type="entry name" value="P-loop_NTPase"/>
</dbReference>
<dbReference type="Proteomes" id="UP000053171">
    <property type="component" value="Unassembled WGS sequence"/>
</dbReference>
<keyword evidence="4" id="KW-0547">Nucleotide-binding</keyword>
<dbReference type="EMBL" id="LWGZ01000984">
    <property type="protein sequence ID" value="OAX54824.1"/>
    <property type="molecule type" value="Genomic_DNA"/>
</dbReference>
<dbReference type="EMBL" id="LJBJ02000021">
    <property type="protein sequence ID" value="OAX51375.1"/>
    <property type="molecule type" value="Genomic_DNA"/>
</dbReference>
<dbReference type="KEGG" id="rkr:I6G21_02605"/>
<dbReference type="EMBL" id="CP065738">
    <property type="protein sequence ID" value="QPT54108.1"/>
    <property type="molecule type" value="Genomic_DNA"/>
</dbReference>
<dbReference type="PIRSF" id="PIRSF039085">
    <property type="entry name" value="ABC_ATPase_HisP"/>
    <property type="match status" value="1"/>
</dbReference>
<dbReference type="Pfam" id="PF00005">
    <property type="entry name" value="ABC_tran"/>
    <property type="match status" value="1"/>
</dbReference>
<dbReference type="InterPro" id="IPR017871">
    <property type="entry name" value="ABC_transporter-like_CS"/>
</dbReference>
<dbReference type="Proteomes" id="UP000594975">
    <property type="component" value="Chromosome"/>
</dbReference>
<dbReference type="GO" id="GO:0016887">
    <property type="term" value="F:ATP hydrolysis activity"/>
    <property type="evidence" value="ECO:0007669"/>
    <property type="project" value="InterPro"/>
</dbReference>
<evidence type="ECO:0000256" key="3">
    <source>
        <dbReference type="ARBA" id="ARBA00022475"/>
    </source>
</evidence>
<keyword evidence="2" id="KW-0813">Transport</keyword>
<gene>
    <name evidence="9" type="ORF">A5N15_10925</name>
    <name evidence="8" type="ORF">AN277_0209060</name>
    <name evidence="10" type="ORF">I6G21_02605</name>
</gene>
<evidence type="ECO:0000256" key="4">
    <source>
        <dbReference type="ARBA" id="ARBA00022741"/>
    </source>
</evidence>
<dbReference type="InterPro" id="IPR003439">
    <property type="entry name" value="ABC_transporter-like_ATP-bd"/>
</dbReference>
<evidence type="ECO:0000313" key="10">
    <source>
        <dbReference type="EMBL" id="QPT54108.1"/>
    </source>
</evidence>
<proteinExistence type="predicted"/>
<dbReference type="RefSeq" id="WP_064725723.1">
    <property type="nucleotide sequence ID" value="NZ_CP065738.1"/>
</dbReference>
<dbReference type="PROSITE" id="PS00211">
    <property type="entry name" value="ABC_TRANSPORTER_1"/>
    <property type="match status" value="1"/>
</dbReference>
<evidence type="ECO:0000313" key="9">
    <source>
        <dbReference type="EMBL" id="OAX54824.1"/>
    </source>
</evidence>
<dbReference type="InterPro" id="IPR030679">
    <property type="entry name" value="ABC_ATPase_HisP-typ"/>
</dbReference>
<keyword evidence="5 8" id="KW-0067">ATP-binding</keyword>
<keyword evidence="11" id="KW-1185">Reference proteome</keyword>
<evidence type="ECO:0000313" key="13">
    <source>
        <dbReference type="Proteomes" id="UP000594975"/>
    </source>
</evidence>
<sequence>MLELKNIAKSFSGQTVLSGVDLTLRDGQTTVVLGPSGSGKSTLLRLMNLLEIPDDGTLRIGEDAVDFDGARPAEAAIRRIRRHSAMVFQDYHLFPNQTVLTNVSLPPVLNGKLNRTQARERAVELLEKVGMGGRLEEYPQNLSGGQQQRVAIARALAVEPDYLLFDEPTSALDPELEAEVIKVMVELARERRSLVVVTHNIGFARKVADRIVFLADGGIGFDGTPEEFFASESERVRRYLNIFDAI</sequence>
<dbReference type="Proteomes" id="UP000092021">
    <property type="component" value="Unassembled WGS sequence"/>
</dbReference>
<dbReference type="AlphaFoldDB" id="A0A199P0N2"/>
<evidence type="ECO:0000256" key="5">
    <source>
        <dbReference type="ARBA" id="ARBA00022840"/>
    </source>
</evidence>
<dbReference type="GeneID" id="61262249"/>
<keyword evidence="6" id="KW-0472">Membrane</keyword>
<evidence type="ECO:0000313" key="11">
    <source>
        <dbReference type="Proteomes" id="UP000053171"/>
    </source>
</evidence>
<dbReference type="SMART" id="SM00382">
    <property type="entry name" value="AAA"/>
    <property type="match status" value="1"/>
</dbReference>
<dbReference type="PROSITE" id="PS50893">
    <property type="entry name" value="ABC_TRANSPORTER_2"/>
    <property type="match status" value="1"/>
</dbReference>
<dbReference type="InterPro" id="IPR050086">
    <property type="entry name" value="MetN_ABC_transporter-like"/>
</dbReference>
<dbReference type="InterPro" id="IPR003593">
    <property type="entry name" value="AAA+_ATPase"/>
</dbReference>
<organism evidence="8 11">
    <name type="scientific">Rothia kristinae</name>
    <dbReference type="NCBI Taxonomy" id="37923"/>
    <lineage>
        <taxon>Bacteria</taxon>
        <taxon>Bacillati</taxon>
        <taxon>Actinomycetota</taxon>
        <taxon>Actinomycetes</taxon>
        <taxon>Micrococcales</taxon>
        <taxon>Micrococcaceae</taxon>
        <taxon>Rothia</taxon>
    </lineage>
</organism>
<dbReference type="GO" id="GO:0005524">
    <property type="term" value="F:ATP binding"/>
    <property type="evidence" value="ECO:0007669"/>
    <property type="project" value="UniProtKB-KW"/>
</dbReference>
<evidence type="ECO:0000313" key="12">
    <source>
        <dbReference type="Proteomes" id="UP000092021"/>
    </source>
</evidence>
<keyword evidence="3" id="KW-1003">Cell membrane</keyword>
<dbReference type="Gene3D" id="3.40.50.300">
    <property type="entry name" value="P-loop containing nucleotide triphosphate hydrolases"/>
    <property type="match status" value="1"/>
</dbReference>
<comment type="subcellular location">
    <subcellularLocation>
        <location evidence="1">Cell membrane</location>
        <topology evidence="1">Peripheral membrane protein</topology>
    </subcellularLocation>
</comment>
<dbReference type="SUPFAM" id="SSF52540">
    <property type="entry name" value="P-loop containing nucleoside triphosphate hydrolases"/>
    <property type="match status" value="1"/>
</dbReference>
<evidence type="ECO:0000313" key="8">
    <source>
        <dbReference type="EMBL" id="OAX51375.1"/>
    </source>
</evidence>
<reference evidence="8 11" key="3">
    <citation type="submission" date="2016-06" db="EMBL/GenBank/DDBJ databases">
        <title>Identification of putative biosynthetic pathways for the production of bioactive secondary metabolites by the marine actinomycete Kocuria kristinae RUTW2-3.</title>
        <authorList>
            <person name="Waterworth S.C."/>
            <person name="Walmsley T.A."/>
            <person name="Matongo T."/>
            <person name="Davies-Coleman M.T."/>
            <person name="Dorrington R.A."/>
        </authorList>
    </citation>
    <scope>NUCLEOTIDE SEQUENCE [LARGE SCALE GENOMIC DNA]</scope>
    <source>
        <strain evidence="11">RuSp02-3</strain>
        <strain evidence="8">RUTW2-3</strain>
        <strain evidence="9 12">RUTW4-5</strain>
    </source>
</reference>
<dbReference type="GO" id="GO:0015424">
    <property type="term" value="F:ABC-type amino acid transporter activity"/>
    <property type="evidence" value="ECO:0007669"/>
    <property type="project" value="InterPro"/>
</dbReference>
<name>A0A199P0N2_9MICC</name>
<dbReference type="PANTHER" id="PTHR43166">
    <property type="entry name" value="AMINO ACID IMPORT ATP-BINDING PROTEIN"/>
    <property type="match status" value="1"/>
</dbReference>
<evidence type="ECO:0000256" key="6">
    <source>
        <dbReference type="ARBA" id="ARBA00023136"/>
    </source>
</evidence>
<protein>
    <submittedName>
        <fullName evidence="10">Amino acid ABC transporter ATP-binding protein</fullName>
    </submittedName>
    <submittedName>
        <fullName evidence="8">Arginine ABC transporter ATP-binding protein ArtP</fullName>
    </submittedName>
</protein>
<evidence type="ECO:0000256" key="2">
    <source>
        <dbReference type="ARBA" id="ARBA00022448"/>
    </source>
</evidence>
<dbReference type="GO" id="GO:0005886">
    <property type="term" value="C:plasma membrane"/>
    <property type="evidence" value="ECO:0007669"/>
    <property type="project" value="UniProtKB-SubCell"/>
</dbReference>